<accession>A0A7I8D7X1</accession>
<sequence length="66" mass="7208">MSQFAATVVAPEYSPHLKHKVNFDTFDNLRPGGLVYLGVSGTGSDPVSDQNRPGVTGWRYARDSCH</sequence>
<keyword evidence="3" id="KW-1185">Reference proteome</keyword>
<protein>
    <submittedName>
        <fullName evidence="2">Uncharacterized protein</fullName>
    </submittedName>
</protein>
<dbReference type="EMBL" id="AP023366">
    <property type="protein sequence ID" value="BCJ85099.1"/>
    <property type="molecule type" value="Genomic_DNA"/>
</dbReference>
<dbReference type="RefSeq" id="WP_200761061.1">
    <property type="nucleotide sequence ID" value="NZ_AP023366.1"/>
</dbReference>
<dbReference type="AlphaFoldDB" id="A0A7I8D7X1"/>
<gene>
    <name evidence="2" type="ORF">skT53_00840</name>
</gene>
<dbReference type="KEGG" id="eff:skT53_00840"/>
<evidence type="ECO:0000256" key="1">
    <source>
        <dbReference type="SAM" id="MobiDB-lite"/>
    </source>
</evidence>
<evidence type="ECO:0000313" key="3">
    <source>
        <dbReference type="Proteomes" id="UP000593802"/>
    </source>
</evidence>
<dbReference type="Proteomes" id="UP000593802">
    <property type="component" value="Chromosome"/>
</dbReference>
<reference evidence="2 3" key="1">
    <citation type="submission" date="2020-08" db="EMBL/GenBank/DDBJ databases">
        <title>Complete Genome Sequence of Effusibacillus dendaii Strain skT53, Isolated from Farmland soil.</title>
        <authorList>
            <person name="Konishi T."/>
            <person name="Kawasaki H."/>
        </authorList>
    </citation>
    <scope>NUCLEOTIDE SEQUENCE [LARGE SCALE GENOMIC DNA]</scope>
    <source>
        <strain evidence="3">skT53</strain>
    </source>
</reference>
<organism evidence="2 3">
    <name type="scientific">Effusibacillus dendaii</name>
    <dbReference type="NCBI Taxonomy" id="2743772"/>
    <lineage>
        <taxon>Bacteria</taxon>
        <taxon>Bacillati</taxon>
        <taxon>Bacillota</taxon>
        <taxon>Bacilli</taxon>
        <taxon>Bacillales</taxon>
        <taxon>Alicyclobacillaceae</taxon>
        <taxon>Effusibacillus</taxon>
    </lineage>
</organism>
<feature type="compositionally biased region" description="Polar residues" evidence="1">
    <location>
        <begin position="42"/>
        <end position="53"/>
    </location>
</feature>
<feature type="region of interest" description="Disordered" evidence="1">
    <location>
        <begin position="42"/>
        <end position="66"/>
    </location>
</feature>
<proteinExistence type="predicted"/>
<evidence type="ECO:0000313" key="2">
    <source>
        <dbReference type="EMBL" id="BCJ85099.1"/>
    </source>
</evidence>
<name>A0A7I8D7X1_9BACL</name>